<feature type="transmembrane region" description="Helical" evidence="2">
    <location>
        <begin position="44"/>
        <end position="64"/>
    </location>
</feature>
<keyword evidence="2" id="KW-0472">Membrane</keyword>
<reference evidence="3 4" key="1">
    <citation type="journal article" date="2015" name="Genome Biol. Evol.">
        <title>Comparative Genomics of a Bacterivorous Green Alga Reveals Evolutionary Causalities and Consequences of Phago-Mixotrophic Mode of Nutrition.</title>
        <authorList>
            <person name="Burns J.A."/>
            <person name="Paasch A."/>
            <person name="Narechania A."/>
            <person name="Kim E."/>
        </authorList>
    </citation>
    <scope>NUCLEOTIDE SEQUENCE [LARGE SCALE GENOMIC DNA]</scope>
    <source>
        <strain evidence="3 4">PLY_AMNH</strain>
    </source>
</reference>
<keyword evidence="2" id="KW-1133">Transmembrane helix</keyword>
<comment type="caution">
    <text evidence="3">The sequence shown here is derived from an EMBL/GenBank/DDBJ whole genome shotgun (WGS) entry which is preliminary data.</text>
</comment>
<feature type="compositionally biased region" description="Polar residues" evidence="1">
    <location>
        <begin position="260"/>
        <end position="275"/>
    </location>
</feature>
<keyword evidence="2" id="KW-0812">Transmembrane</keyword>
<dbReference type="AlphaFoldDB" id="A0AAE0ERC9"/>
<name>A0AAE0ERC9_9CHLO</name>
<evidence type="ECO:0000313" key="4">
    <source>
        <dbReference type="Proteomes" id="UP001190700"/>
    </source>
</evidence>
<organism evidence="3 4">
    <name type="scientific">Cymbomonas tetramitiformis</name>
    <dbReference type="NCBI Taxonomy" id="36881"/>
    <lineage>
        <taxon>Eukaryota</taxon>
        <taxon>Viridiplantae</taxon>
        <taxon>Chlorophyta</taxon>
        <taxon>Pyramimonadophyceae</taxon>
        <taxon>Pyramimonadales</taxon>
        <taxon>Pyramimonadaceae</taxon>
        <taxon>Cymbomonas</taxon>
    </lineage>
</organism>
<keyword evidence="4" id="KW-1185">Reference proteome</keyword>
<proteinExistence type="predicted"/>
<dbReference type="Proteomes" id="UP001190700">
    <property type="component" value="Unassembled WGS sequence"/>
</dbReference>
<protein>
    <submittedName>
        <fullName evidence="3">Uncharacterized protein</fullName>
    </submittedName>
</protein>
<feature type="region of interest" description="Disordered" evidence="1">
    <location>
        <begin position="252"/>
        <end position="288"/>
    </location>
</feature>
<gene>
    <name evidence="3" type="ORF">CYMTET_51870</name>
</gene>
<accession>A0AAE0ERC9</accession>
<evidence type="ECO:0000313" key="3">
    <source>
        <dbReference type="EMBL" id="KAK3238088.1"/>
    </source>
</evidence>
<feature type="compositionally biased region" description="Basic and acidic residues" evidence="1">
    <location>
        <begin position="276"/>
        <end position="288"/>
    </location>
</feature>
<dbReference type="EMBL" id="LGRX02034333">
    <property type="protein sequence ID" value="KAK3238088.1"/>
    <property type="molecule type" value="Genomic_DNA"/>
</dbReference>
<evidence type="ECO:0000256" key="1">
    <source>
        <dbReference type="SAM" id="MobiDB-lite"/>
    </source>
</evidence>
<sequence length="288" mass="32027">MDILINLEGDFCAAFDMLECADVNELYVALVHDGLCEGILNGGFSVIGIGLAMVGWGFLFMAAWRVPLMIQWGKYDDARAAYNLEMNDRAGEPQGDDEPEIETIIEDEDEDGGNGGAMMKPLGSSADRQREEVVKVSEIPLLMLDNFGRNTEEEMRGNNVKTSVIKSALKKEPNDADFPDDRSVSSVVETLVNDDTHTVSFHDEVHVYRYDDAAEKEIVTEPQAQPEPKPTSLMTIMLDPFCSVCRSDHEDNYNDEVYGANQTKPANPGQSAAQRESTRKSRTKEYAR</sequence>
<evidence type="ECO:0000256" key="2">
    <source>
        <dbReference type="SAM" id="Phobius"/>
    </source>
</evidence>